<reference evidence="2 3" key="1">
    <citation type="submission" date="2019-11" db="EMBL/GenBank/DDBJ databases">
        <title>Whole genome sequence of Oryza granulata.</title>
        <authorList>
            <person name="Li W."/>
        </authorList>
    </citation>
    <scope>NUCLEOTIDE SEQUENCE [LARGE SCALE GENOMIC DNA]</scope>
    <source>
        <strain evidence="3">cv. Menghai</strain>
        <tissue evidence="2">Leaf</tissue>
    </source>
</reference>
<organism evidence="2 3">
    <name type="scientific">Oryza meyeriana var. granulata</name>
    <dbReference type="NCBI Taxonomy" id="110450"/>
    <lineage>
        <taxon>Eukaryota</taxon>
        <taxon>Viridiplantae</taxon>
        <taxon>Streptophyta</taxon>
        <taxon>Embryophyta</taxon>
        <taxon>Tracheophyta</taxon>
        <taxon>Spermatophyta</taxon>
        <taxon>Magnoliopsida</taxon>
        <taxon>Liliopsida</taxon>
        <taxon>Poales</taxon>
        <taxon>Poaceae</taxon>
        <taxon>BOP clade</taxon>
        <taxon>Oryzoideae</taxon>
        <taxon>Oryzeae</taxon>
        <taxon>Oryzinae</taxon>
        <taxon>Oryza</taxon>
        <taxon>Oryza meyeriana</taxon>
    </lineage>
</organism>
<evidence type="ECO:0000256" key="1">
    <source>
        <dbReference type="SAM" id="SignalP"/>
    </source>
</evidence>
<evidence type="ECO:0000313" key="2">
    <source>
        <dbReference type="EMBL" id="KAF0902338.1"/>
    </source>
</evidence>
<dbReference type="Proteomes" id="UP000479710">
    <property type="component" value="Unassembled WGS sequence"/>
</dbReference>
<evidence type="ECO:0000313" key="3">
    <source>
        <dbReference type="Proteomes" id="UP000479710"/>
    </source>
</evidence>
<gene>
    <name evidence="2" type="ORF">E2562_016189</name>
</gene>
<keyword evidence="1" id="KW-0732">Signal</keyword>
<comment type="caution">
    <text evidence="2">The sequence shown here is derived from an EMBL/GenBank/DDBJ whole genome shotgun (WGS) entry which is preliminary data.</text>
</comment>
<sequence>MEAMAAAWGMVALAGSAAMAAPAGQPARTGAAGTTGLPGPARGGVRAGAVSGRRELQCCVCV</sequence>
<accession>A0A6G1CPD5</accession>
<dbReference type="EMBL" id="SPHZ02000008">
    <property type="protein sequence ID" value="KAF0902338.1"/>
    <property type="molecule type" value="Genomic_DNA"/>
</dbReference>
<feature type="chain" id="PRO_5026159647" evidence="1">
    <location>
        <begin position="21"/>
        <end position="62"/>
    </location>
</feature>
<proteinExistence type="predicted"/>
<name>A0A6G1CPD5_9ORYZ</name>
<protein>
    <submittedName>
        <fullName evidence="2">Uncharacterized protein</fullName>
    </submittedName>
</protein>
<dbReference type="AlphaFoldDB" id="A0A6G1CPD5"/>
<keyword evidence="3" id="KW-1185">Reference proteome</keyword>
<feature type="signal peptide" evidence="1">
    <location>
        <begin position="1"/>
        <end position="20"/>
    </location>
</feature>